<feature type="coiled-coil region" evidence="1">
    <location>
        <begin position="1"/>
        <end position="28"/>
    </location>
</feature>
<gene>
    <name evidence="2" type="ORF">GWC95_15790</name>
</gene>
<organism evidence="2 3">
    <name type="scientific">Sediminibacterium roseum</name>
    <dbReference type="NCBI Taxonomy" id="1978412"/>
    <lineage>
        <taxon>Bacteria</taxon>
        <taxon>Pseudomonadati</taxon>
        <taxon>Bacteroidota</taxon>
        <taxon>Chitinophagia</taxon>
        <taxon>Chitinophagales</taxon>
        <taxon>Chitinophagaceae</taxon>
        <taxon>Sediminibacterium</taxon>
    </lineage>
</organism>
<evidence type="ECO:0000313" key="2">
    <source>
        <dbReference type="EMBL" id="NCI51391.1"/>
    </source>
</evidence>
<keyword evidence="3" id="KW-1185">Reference proteome</keyword>
<reference evidence="2 3" key="1">
    <citation type="submission" date="2020-01" db="EMBL/GenBank/DDBJ databases">
        <title>Genome analysis.</title>
        <authorList>
            <person name="Wu S."/>
            <person name="Wang G."/>
        </authorList>
    </citation>
    <scope>NUCLEOTIDE SEQUENCE [LARGE SCALE GENOMIC DNA]</scope>
    <source>
        <strain evidence="2 3">SYL130</strain>
    </source>
</reference>
<sequence length="55" mass="6641">MNWKQKTRTDLEDRLQRLKQMQQKTQAISHLLPITFPAEILLLQQKIQQLIKRLS</sequence>
<protein>
    <submittedName>
        <fullName evidence="2">Uncharacterized protein</fullName>
    </submittedName>
</protein>
<dbReference type="RefSeq" id="WP_161819675.1">
    <property type="nucleotide sequence ID" value="NZ_JAACJS010000015.1"/>
</dbReference>
<name>A0ABW9ZW66_9BACT</name>
<dbReference type="Proteomes" id="UP000753802">
    <property type="component" value="Unassembled WGS sequence"/>
</dbReference>
<comment type="caution">
    <text evidence="2">The sequence shown here is derived from an EMBL/GenBank/DDBJ whole genome shotgun (WGS) entry which is preliminary data.</text>
</comment>
<keyword evidence="1" id="KW-0175">Coiled coil</keyword>
<accession>A0ABW9ZW66</accession>
<evidence type="ECO:0000256" key="1">
    <source>
        <dbReference type="SAM" id="Coils"/>
    </source>
</evidence>
<proteinExistence type="predicted"/>
<evidence type="ECO:0000313" key="3">
    <source>
        <dbReference type="Proteomes" id="UP000753802"/>
    </source>
</evidence>
<dbReference type="EMBL" id="JAACJS010000015">
    <property type="protein sequence ID" value="NCI51391.1"/>
    <property type="molecule type" value="Genomic_DNA"/>
</dbReference>